<keyword evidence="2" id="KW-1185">Reference proteome</keyword>
<organism evidence="1 2">
    <name type="scientific">Maridesulfovibrio hydrothermalis AM13 = DSM 14728</name>
    <dbReference type="NCBI Taxonomy" id="1121451"/>
    <lineage>
        <taxon>Bacteria</taxon>
        <taxon>Pseudomonadati</taxon>
        <taxon>Thermodesulfobacteriota</taxon>
        <taxon>Desulfovibrionia</taxon>
        <taxon>Desulfovibrionales</taxon>
        <taxon>Desulfovibrionaceae</taxon>
        <taxon>Maridesulfovibrio</taxon>
    </lineage>
</organism>
<dbReference type="InterPro" id="IPR003329">
    <property type="entry name" value="Cytidylyl_trans"/>
</dbReference>
<reference evidence="1 2" key="1">
    <citation type="submission" date="2012-10" db="EMBL/GenBank/DDBJ databases">
        <authorList>
            <person name="Genoscope - CEA"/>
        </authorList>
    </citation>
    <scope>NUCLEOTIDE SEQUENCE [LARGE SCALE GENOMIC DNA]</scope>
    <source>
        <strain evidence="2">AM13 / DSM 14728</strain>
    </source>
</reference>
<sequence>MEILAIIPARGGSKGIKNKNLLKLCDLSLLGRSISNALKCPEISRILVSTDSSQIAEEGLKYGAEVPFMRPDELSGDKAETIEAVIHALTWLKENENYEPDAVICLQCTSPFVQAKDLRNGIKIFINQKAQAVFSVCEAASHPMKMGSINEQGTWEHLLCSPSETCRQKLDKIYQHNGAFYIVDTGIILTERTWFPDRTLPYIMPQDMSIDLDTERDLKYLEFLMQERSFQELYKS</sequence>
<dbReference type="RefSeq" id="WP_015336063.1">
    <property type="nucleotide sequence ID" value="NC_020055.1"/>
</dbReference>
<dbReference type="EMBL" id="FO203522">
    <property type="protein sequence ID" value="CCO23459.1"/>
    <property type="molecule type" value="Genomic_DNA"/>
</dbReference>
<gene>
    <name evidence="1" type="ORF">DESAM_21178</name>
</gene>
<dbReference type="EC" id="2.7.7.43" evidence="1"/>
<dbReference type="HOGENOM" id="CLU_042930_1_1_7"/>
<dbReference type="eggNOG" id="COG1083">
    <property type="taxonomic scope" value="Bacteria"/>
</dbReference>
<proteinExistence type="predicted"/>
<dbReference type="InterPro" id="IPR050793">
    <property type="entry name" value="CMP-NeuNAc_synthase"/>
</dbReference>
<evidence type="ECO:0000313" key="2">
    <source>
        <dbReference type="Proteomes" id="UP000010808"/>
    </source>
</evidence>
<keyword evidence="1" id="KW-0808">Transferase</keyword>
<dbReference type="CDD" id="cd02513">
    <property type="entry name" value="CMP-NeuAc_Synthase"/>
    <property type="match status" value="1"/>
</dbReference>
<dbReference type="PANTHER" id="PTHR21485:SF6">
    <property type="entry name" value="N-ACYLNEURAMINATE CYTIDYLYLTRANSFERASE-RELATED"/>
    <property type="match status" value="1"/>
</dbReference>
<dbReference type="InterPro" id="IPR029044">
    <property type="entry name" value="Nucleotide-diphossugar_trans"/>
</dbReference>
<evidence type="ECO:0000313" key="1">
    <source>
        <dbReference type="EMBL" id="CCO23459.1"/>
    </source>
</evidence>
<dbReference type="Proteomes" id="UP000010808">
    <property type="component" value="Chromosome"/>
</dbReference>
<dbReference type="OrthoDB" id="9805604at2"/>
<dbReference type="Gene3D" id="3.90.550.10">
    <property type="entry name" value="Spore Coat Polysaccharide Biosynthesis Protein SpsA, Chain A"/>
    <property type="match status" value="1"/>
</dbReference>
<dbReference type="Pfam" id="PF02348">
    <property type="entry name" value="CTP_transf_3"/>
    <property type="match status" value="1"/>
</dbReference>
<accession>L0R9N8</accession>
<dbReference type="AlphaFoldDB" id="L0R9N8"/>
<dbReference type="STRING" id="1121451.DESAM_21178"/>
<protein>
    <submittedName>
        <fullName evidence="1">N-acylneuraminate cytidylyltransferase</fullName>
        <ecNumber evidence="1">2.7.7.43</ecNumber>
    </submittedName>
</protein>
<dbReference type="PATRIC" id="fig|1121451.3.peg.1431"/>
<dbReference type="GO" id="GO:0008781">
    <property type="term" value="F:N-acylneuraminate cytidylyltransferase activity"/>
    <property type="evidence" value="ECO:0007669"/>
    <property type="project" value="UniProtKB-EC"/>
</dbReference>
<dbReference type="KEGG" id="dhy:DESAM_21178"/>
<keyword evidence="1" id="KW-0548">Nucleotidyltransferase</keyword>
<dbReference type="SUPFAM" id="SSF53448">
    <property type="entry name" value="Nucleotide-diphospho-sugar transferases"/>
    <property type="match status" value="1"/>
</dbReference>
<dbReference type="PANTHER" id="PTHR21485">
    <property type="entry name" value="HAD SUPERFAMILY MEMBERS CMAS AND KDSC"/>
    <property type="match status" value="1"/>
</dbReference>
<name>L0R9N8_9BACT</name>